<name>A0A9P5NY79_GYMJU</name>
<feature type="non-terminal residue" evidence="3">
    <location>
        <position position="1"/>
    </location>
</feature>
<dbReference type="Pfam" id="PF08652">
    <property type="entry name" value="RAI1"/>
    <property type="match status" value="1"/>
</dbReference>
<sequence>RHPRFFRTQTSQMPDLSPSLPAAHQLTTFSYTPEHVQEFTDSALRYYVDPPPGANLSYGFERWV</sequence>
<proteinExistence type="predicted"/>
<feature type="domain" description="RAI1-like" evidence="2">
    <location>
        <begin position="24"/>
        <end position="63"/>
    </location>
</feature>
<evidence type="ECO:0000313" key="4">
    <source>
        <dbReference type="Proteomes" id="UP000724874"/>
    </source>
</evidence>
<dbReference type="InterPro" id="IPR013961">
    <property type="entry name" value="RAI1"/>
</dbReference>
<dbReference type="Proteomes" id="UP000724874">
    <property type="component" value="Unassembled WGS sequence"/>
</dbReference>
<evidence type="ECO:0000259" key="2">
    <source>
        <dbReference type="Pfam" id="PF08652"/>
    </source>
</evidence>
<accession>A0A9P5NY79</accession>
<gene>
    <name evidence="3" type="ORF">CPB84DRAFT_1764102</name>
</gene>
<organism evidence="3 4">
    <name type="scientific">Gymnopilus junonius</name>
    <name type="common">Spectacular rustgill mushroom</name>
    <name type="synonym">Gymnopilus spectabilis subsp. junonius</name>
    <dbReference type="NCBI Taxonomy" id="109634"/>
    <lineage>
        <taxon>Eukaryota</taxon>
        <taxon>Fungi</taxon>
        <taxon>Dikarya</taxon>
        <taxon>Basidiomycota</taxon>
        <taxon>Agaricomycotina</taxon>
        <taxon>Agaricomycetes</taxon>
        <taxon>Agaricomycetidae</taxon>
        <taxon>Agaricales</taxon>
        <taxon>Agaricineae</taxon>
        <taxon>Hymenogastraceae</taxon>
        <taxon>Gymnopilus</taxon>
    </lineage>
</organism>
<feature type="region of interest" description="Disordered" evidence="1">
    <location>
        <begin position="1"/>
        <end position="20"/>
    </location>
</feature>
<evidence type="ECO:0000256" key="1">
    <source>
        <dbReference type="SAM" id="MobiDB-lite"/>
    </source>
</evidence>
<dbReference type="AlphaFoldDB" id="A0A9P5NY79"/>
<protein>
    <recommendedName>
        <fullName evidence="2">RAI1-like domain-containing protein</fullName>
    </recommendedName>
</protein>
<comment type="caution">
    <text evidence="3">The sequence shown here is derived from an EMBL/GenBank/DDBJ whole genome shotgun (WGS) entry which is preliminary data.</text>
</comment>
<evidence type="ECO:0000313" key="3">
    <source>
        <dbReference type="EMBL" id="KAF8910602.1"/>
    </source>
</evidence>
<dbReference type="OrthoDB" id="5853397at2759"/>
<keyword evidence="4" id="KW-1185">Reference proteome</keyword>
<feature type="non-terminal residue" evidence="3">
    <location>
        <position position="64"/>
    </location>
</feature>
<reference evidence="3" key="1">
    <citation type="submission" date="2020-11" db="EMBL/GenBank/DDBJ databases">
        <authorList>
            <consortium name="DOE Joint Genome Institute"/>
            <person name="Ahrendt S."/>
            <person name="Riley R."/>
            <person name="Andreopoulos W."/>
            <person name="LaButti K."/>
            <person name="Pangilinan J."/>
            <person name="Ruiz-duenas F.J."/>
            <person name="Barrasa J.M."/>
            <person name="Sanchez-Garcia M."/>
            <person name="Camarero S."/>
            <person name="Miyauchi S."/>
            <person name="Serrano A."/>
            <person name="Linde D."/>
            <person name="Babiker R."/>
            <person name="Drula E."/>
            <person name="Ayuso-Fernandez I."/>
            <person name="Pacheco R."/>
            <person name="Padilla G."/>
            <person name="Ferreira P."/>
            <person name="Barriuso J."/>
            <person name="Kellner H."/>
            <person name="Castanera R."/>
            <person name="Alfaro M."/>
            <person name="Ramirez L."/>
            <person name="Pisabarro A.G."/>
            <person name="Kuo A."/>
            <person name="Tritt A."/>
            <person name="Lipzen A."/>
            <person name="He G."/>
            <person name="Yan M."/>
            <person name="Ng V."/>
            <person name="Cullen D."/>
            <person name="Martin F."/>
            <person name="Rosso M.-N."/>
            <person name="Henrissat B."/>
            <person name="Hibbett D."/>
            <person name="Martinez A.T."/>
            <person name="Grigoriev I.V."/>
        </authorList>
    </citation>
    <scope>NUCLEOTIDE SEQUENCE</scope>
    <source>
        <strain evidence="3">AH 44721</strain>
    </source>
</reference>
<dbReference type="EMBL" id="JADNYJ010000006">
    <property type="protein sequence ID" value="KAF8910602.1"/>
    <property type="molecule type" value="Genomic_DNA"/>
</dbReference>